<feature type="non-terminal residue" evidence="2">
    <location>
        <position position="1"/>
    </location>
</feature>
<comment type="caution">
    <text evidence="2">The sequence shown here is derived from an EMBL/GenBank/DDBJ whole genome shotgun (WGS) entry which is preliminary data.</text>
</comment>
<dbReference type="EMBL" id="JBHTHR010001119">
    <property type="protein sequence ID" value="MFD0803781.1"/>
    <property type="molecule type" value="Genomic_DNA"/>
</dbReference>
<dbReference type="NCBIfam" id="NF004796">
    <property type="entry name" value="PRK06144.1"/>
    <property type="match status" value="1"/>
</dbReference>
<dbReference type="SUPFAM" id="SSF52096">
    <property type="entry name" value="ClpP/crotonase"/>
    <property type="match status" value="1"/>
</dbReference>
<feature type="compositionally biased region" description="Basic and acidic residues" evidence="1">
    <location>
        <begin position="9"/>
        <end position="36"/>
    </location>
</feature>
<proteinExistence type="predicted"/>
<organism evidence="2 3">
    <name type="scientific">Streptomonospora algeriensis</name>
    <dbReference type="NCBI Taxonomy" id="995084"/>
    <lineage>
        <taxon>Bacteria</taxon>
        <taxon>Bacillati</taxon>
        <taxon>Actinomycetota</taxon>
        <taxon>Actinomycetes</taxon>
        <taxon>Streptosporangiales</taxon>
        <taxon>Nocardiopsidaceae</taxon>
        <taxon>Streptomonospora</taxon>
    </lineage>
</organism>
<accession>A0ABW3BLS3</accession>
<evidence type="ECO:0000313" key="2">
    <source>
        <dbReference type="EMBL" id="MFD0803781.1"/>
    </source>
</evidence>
<dbReference type="Pfam" id="PF00378">
    <property type="entry name" value="ECH_1"/>
    <property type="match status" value="1"/>
</dbReference>
<reference evidence="3" key="1">
    <citation type="journal article" date="2019" name="Int. J. Syst. Evol. Microbiol.">
        <title>The Global Catalogue of Microorganisms (GCM) 10K type strain sequencing project: providing services to taxonomists for standard genome sequencing and annotation.</title>
        <authorList>
            <consortium name="The Broad Institute Genomics Platform"/>
            <consortium name="The Broad Institute Genome Sequencing Center for Infectious Disease"/>
            <person name="Wu L."/>
            <person name="Ma J."/>
        </authorList>
    </citation>
    <scope>NUCLEOTIDE SEQUENCE [LARGE SCALE GENOMIC DNA]</scope>
    <source>
        <strain evidence="3">CCUG 63369</strain>
    </source>
</reference>
<feature type="region of interest" description="Disordered" evidence="1">
    <location>
        <begin position="1"/>
        <end position="47"/>
    </location>
</feature>
<gene>
    <name evidence="2" type="ORF">ACFQZU_21020</name>
</gene>
<dbReference type="Gene3D" id="3.90.226.10">
    <property type="entry name" value="2-enoyl-CoA Hydratase, Chain A, domain 1"/>
    <property type="match status" value="1"/>
</dbReference>
<dbReference type="CDD" id="cd06558">
    <property type="entry name" value="crotonase-like"/>
    <property type="match status" value="1"/>
</dbReference>
<dbReference type="PANTHER" id="PTHR11941">
    <property type="entry name" value="ENOYL-COA HYDRATASE-RELATED"/>
    <property type="match status" value="1"/>
</dbReference>
<evidence type="ECO:0000313" key="3">
    <source>
        <dbReference type="Proteomes" id="UP001596956"/>
    </source>
</evidence>
<dbReference type="InterPro" id="IPR001753">
    <property type="entry name" value="Enoyl-CoA_hydra/iso"/>
</dbReference>
<keyword evidence="3" id="KW-1185">Reference proteome</keyword>
<dbReference type="Proteomes" id="UP001596956">
    <property type="component" value="Unassembled WGS sequence"/>
</dbReference>
<sequence>GRRTAAGAEPKRRQRMSEDADRSAAAGEHADRRDAAGDGADGGPDLLVSQRGGVLSVTFNRPARRNAMTWAMYEGLAQACERADADDDVRALLLTGAGNAAFVAGTDIGQFAEFTDGADGVDYERRMGAVIDRLAAVRVPTLAAVRGYCVGGGLIIAAACDLRIAAPSARFGVPIARTLGNCLAMPTYALLVDHLGPARTLDLLLTARMLTADEAHGAGFVTRLVPEEDLDAEAASLTGRLAEHAPLSMWAAKESVRRLRNANLPEDRDIIERAYGSEDFRNAVAAFAGKTIPTWQGR</sequence>
<protein>
    <submittedName>
        <fullName evidence="2">Enoyl-CoA hydratase/isomerase family protein</fullName>
    </submittedName>
</protein>
<dbReference type="PANTHER" id="PTHR11941:SF54">
    <property type="entry name" value="ENOYL-COA HYDRATASE, MITOCHONDRIAL"/>
    <property type="match status" value="1"/>
</dbReference>
<name>A0ABW3BLS3_9ACTN</name>
<evidence type="ECO:0000256" key="1">
    <source>
        <dbReference type="SAM" id="MobiDB-lite"/>
    </source>
</evidence>
<dbReference type="InterPro" id="IPR029045">
    <property type="entry name" value="ClpP/crotonase-like_dom_sf"/>
</dbReference>